<dbReference type="KEGG" id="vg:22654078"/>
<dbReference type="RefSeq" id="YP_009112889.1">
    <property type="nucleotide sequence ID" value="NC_025967.1"/>
</dbReference>
<reference evidence="1 2" key="1">
    <citation type="submission" date="2014-04" db="EMBL/GenBank/DDBJ databases">
        <title>An assemblage of novel putative closterovirus variants from American persimmon.</title>
        <authorList>
            <person name="Ito T."/>
            <person name="Sato A."/>
            <person name="Suzaki K."/>
        </authorList>
    </citation>
    <scope>NUCLEOTIDE SEQUENCE [LARGE SCALE GENOMIC DNA]</scope>
    <source>
        <strain evidence="1">Variant 1</strain>
    </source>
</reference>
<keyword evidence="2" id="KW-1185">Reference proteome</keyword>
<evidence type="ECO:0000313" key="2">
    <source>
        <dbReference type="Proteomes" id="UP000203837"/>
    </source>
</evidence>
<organism evidence="1 2">
    <name type="scientific">Persimmon virus B</name>
    <dbReference type="NCBI Taxonomy" id="1493829"/>
    <lineage>
        <taxon>Viruses</taxon>
        <taxon>Riboviria</taxon>
        <taxon>Orthornavirae</taxon>
        <taxon>Kitrinoviricota</taxon>
        <taxon>Alsuviricetes</taxon>
        <taxon>Martellivirales</taxon>
        <taxon>Closteroviridae</taxon>
        <taxon>Olivavirus</taxon>
        <taxon>Olivavirus betadiospyri</taxon>
    </lineage>
</organism>
<dbReference type="GeneID" id="22654078"/>
<dbReference type="EMBL" id="AB923924">
    <property type="protein sequence ID" value="BAQ08211.1"/>
    <property type="molecule type" value="Genomic_RNA"/>
</dbReference>
<accession>A0A0A8JC98</accession>
<proteinExistence type="predicted"/>
<protein>
    <submittedName>
        <fullName evidence="1">8 kDa protein</fullName>
    </submittedName>
</protein>
<gene>
    <name evidence="1" type="primary">p8</name>
</gene>
<sequence>MFITLFLLTLVLILSVYAAVIASYTCKRFLELNKQFNALRISGAAESAAEVVRNSPLYRGSNSAIEEPL</sequence>
<name>A0A0A8JC98_9CLOS</name>
<dbReference type="Proteomes" id="UP000203837">
    <property type="component" value="Segment"/>
</dbReference>
<evidence type="ECO:0000313" key="1">
    <source>
        <dbReference type="EMBL" id="BAQ08211.1"/>
    </source>
</evidence>